<evidence type="ECO:0000256" key="7">
    <source>
        <dbReference type="ARBA" id="ARBA00022833"/>
    </source>
</evidence>
<dbReference type="HAMAP" id="MF_00983">
    <property type="entry name" value="PriA"/>
    <property type="match status" value="1"/>
</dbReference>
<dbReference type="InterPro" id="IPR027417">
    <property type="entry name" value="P-loop_NTPase"/>
</dbReference>
<dbReference type="PANTHER" id="PTHR30580">
    <property type="entry name" value="PRIMOSOMAL PROTEIN N"/>
    <property type="match status" value="1"/>
</dbReference>
<dbReference type="Pfam" id="PF18319">
    <property type="entry name" value="Zn_ribbon_PriA"/>
    <property type="match status" value="1"/>
</dbReference>
<gene>
    <name evidence="15" type="primary">priA_31</name>
    <name evidence="15" type="ORF">SDC9_102908</name>
</gene>
<keyword evidence="6" id="KW-0347">Helicase</keyword>
<evidence type="ECO:0000256" key="9">
    <source>
        <dbReference type="ARBA" id="ARBA00023125"/>
    </source>
</evidence>
<dbReference type="Pfam" id="PF00270">
    <property type="entry name" value="DEAD"/>
    <property type="match status" value="1"/>
</dbReference>
<dbReference type="InterPro" id="IPR001650">
    <property type="entry name" value="Helicase_C-like"/>
</dbReference>
<dbReference type="GO" id="GO:0005524">
    <property type="term" value="F:ATP binding"/>
    <property type="evidence" value="ECO:0007669"/>
    <property type="project" value="UniProtKB-KW"/>
</dbReference>
<dbReference type="Pfam" id="PF00271">
    <property type="entry name" value="Helicase_C"/>
    <property type="match status" value="1"/>
</dbReference>
<dbReference type="GO" id="GO:0006302">
    <property type="term" value="P:double-strand break repair"/>
    <property type="evidence" value="ECO:0007669"/>
    <property type="project" value="InterPro"/>
</dbReference>
<dbReference type="EC" id="5.6.2.4" evidence="11"/>
<dbReference type="InterPro" id="IPR011545">
    <property type="entry name" value="DEAD/DEAH_box_helicase_dom"/>
</dbReference>
<evidence type="ECO:0000256" key="11">
    <source>
        <dbReference type="ARBA" id="ARBA00034808"/>
    </source>
</evidence>
<feature type="domain" description="Helicase C-terminal" evidence="14">
    <location>
        <begin position="365"/>
        <end position="535"/>
    </location>
</feature>
<evidence type="ECO:0000256" key="4">
    <source>
        <dbReference type="ARBA" id="ARBA00022741"/>
    </source>
</evidence>
<evidence type="ECO:0000256" key="8">
    <source>
        <dbReference type="ARBA" id="ARBA00022840"/>
    </source>
</evidence>
<accession>A0A645ASR0</accession>
<keyword evidence="10" id="KW-0413">Isomerase</keyword>
<dbReference type="InterPro" id="IPR041236">
    <property type="entry name" value="PriA_C"/>
</dbReference>
<dbReference type="Gene3D" id="3.40.50.300">
    <property type="entry name" value="P-loop containing nucleotide triphosphate hydrolases"/>
    <property type="match status" value="2"/>
</dbReference>
<comment type="catalytic activity">
    <reaction evidence="12">
        <text>ATP + H2O = ADP + phosphate + H(+)</text>
        <dbReference type="Rhea" id="RHEA:13065"/>
        <dbReference type="ChEBI" id="CHEBI:15377"/>
        <dbReference type="ChEBI" id="CHEBI:15378"/>
        <dbReference type="ChEBI" id="CHEBI:30616"/>
        <dbReference type="ChEBI" id="CHEBI:43474"/>
        <dbReference type="ChEBI" id="CHEBI:456216"/>
        <dbReference type="EC" id="5.6.2.4"/>
    </reaction>
</comment>
<comment type="caution">
    <text evidence="15">The sequence shown here is derived from an EMBL/GenBank/DDBJ whole genome shotgun (WGS) entry which is preliminary data.</text>
</comment>
<dbReference type="GO" id="GO:1990077">
    <property type="term" value="C:primosome complex"/>
    <property type="evidence" value="ECO:0007669"/>
    <property type="project" value="UniProtKB-KW"/>
</dbReference>
<dbReference type="InterPro" id="IPR040498">
    <property type="entry name" value="PriA_CRR"/>
</dbReference>
<organism evidence="15">
    <name type="scientific">bioreactor metagenome</name>
    <dbReference type="NCBI Taxonomy" id="1076179"/>
    <lineage>
        <taxon>unclassified sequences</taxon>
        <taxon>metagenomes</taxon>
        <taxon>ecological metagenomes</taxon>
    </lineage>
</organism>
<dbReference type="InterPro" id="IPR014001">
    <property type="entry name" value="Helicase_ATP-bd"/>
</dbReference>
<keyword evidence="4" id="KW-0547">Nucleotide-binding</keyword>
<dbReference type="SUPFAM" id="SSF52540">
    <property type="entry name" value="P-loop containing nucleoside triphosphate hydrolases"/>
    <property type="match status" value="2"/>
</dbReference>
<keyword evidence="5 15" id="KW-0378">Hydrolase</keyword>
<feature type="domain" description="Helicase ATP-binding" evidence="13">
    <location>
        <begin position="118"/>
        <end position="284"/>
    </location>
</feature>
<dbReference type="SMART" id="SM00490">
    <property type="entry name" value="HELICc"/>
    <property type="match status" value="1"/>
</dbReference>
<keyword evidence="9" id="KW-0238">DNA-binding</keyword>
<dbReference type="GO" id="GO:0006269">
    <property type="term" value="P:DNA replication, synthesis of primer"/>
    <property type="evidence" value="ECO:0007669"/>
    <property type="project" value="UniProtKB-KW"/>
</dbReference>
<evidence type="ECO:0000256" key="6">
    <source>
        <dbReference type="ARBA" id="ARBA00022806"/>
    </source>
</evidence>
<evidence type="ECO:0000256" key="10">
    <source>
        <dbReference type="ARBA" id="ARBA00023235"/>
    </source>
</evidence>
<dbReference type="GO" id="GO:0006310">
    <property type="term" value="P:DNA recombination"/>
    <property type="evidence" value="ECO:0007669"/>
    <property type="project" value="InterPro"/>
</dbReference>
<keyword evidence="7" id="KW-0862">Zinc</keyword>
<dbReference type="SMART" id="SM00487">
    <property type="entry name" value="DEXDc"/>
    <property type="match status" value="1"/>
</dbReference>
<keyword evidence="8" id="KW-0067">ATP-binding</keyword>
<dbReference type="PROSITE" id="PS51192">
    <property type="entry name" value="HELICASE_ATP_BIND_1"/>
    <property type="match status" value="1"/>
</dbReference>
<keyword evidence="3" id="KW-0479">Metal-binding</keyword>
<evidence type="ECO:0000256" key="5">
    <source>
        <dbReference type="ARBA" id="ARBA00022801"/>
    </source>
</evidence>
<name>A0A645ASR0_9ZZZZ</name>
<evidence type="ECO:0000256" key="12">
    <source>
        <dbReference type="ARBA" id="ARBA00048988"/>
    </source>
</evidence>
<evidence type="ECO:0000256" key="2">
    <source>
        <dbReference type="ARBA" id="ARBA00022705"/>
    </source>
</evidence>
<dbReference type="CDD" id="cd17929">
    <property type="entry name" value="DEXHc_priA"/>
    <property type="match status" value="1"/>
</dbReference>
<dbReference type="InterPro" id="IPR005259">
    <property type="entry name" value="PriA"/>
</dbReference>
<keyword evidence="2" id="KW-0235">DNA replication</keyword>
<dbReference type="FunFam" id="3.40.50.300:FF:000489">
    <property type="entry name" value="Primosome assembly protein PriA"/>
    <property type="match status" value="1"/>
</dbReference>
<evidence type="ECO:0000313" key="15">
    <source>
        <dbReference type="EMBL" id="MPM56109.1"/>
    </source>
</evidence>
<dbReference type="EMBL" id="VSSQ01015585">
    <property type="protein sequence ID" value="MPM56109.1"/>
    <property type="molecule type" value="Genomic_DNA"/>
</dbReference>
<evidence type="ECO:0000256" key="1">
    <source>
        <dbReference type="ARBA" id="ARBA00022515"/>
    </source>
</evidence>
<proteinExistence type="inferred from homology"/>
<dbReference type="GO" id="GO:0006270">
    <property type="term" value="P:DNA replication initiation"/>
    <property type="evidence" value="ECO:0007669"/>
    <property type="project" value="TreeGrafter"/>
</dbReference>
<dbReference type="GO" id="GO:0003677">
    <property type="term" value="F:DNA binding"/>
    <property type="evidence" value="ECO:0007669"/>
    <property type="project" value="UniProtKB-KW"/>
</dbReference>
<protein>
    <recommendedName>
        <fullName evidence="11">DNA 3'-5' helicase</fullName>
        <ecNumber evidence="11">5.6.2.4</ecNumber>
    </recommendedName>
</protein>
<evidence type="ECO:0000256" key="3">
    <source>
        <dbReference type="ARBA" id="ARBA00022723"/>
    </source>
</evidence>
<sequence length="635" mass="72025">MAQATISPRIACYQAMLPNKLSPKSNNQRIKMLEYVRFQNTLLKLTGKQQAALKALENDKELLCADWRKLFGPSVTKTLIDKGCVLLYQREARYQAETVKPLQTPLKLTVYQQAAFDEIVTTDDPVYLLHGATGSGKTEIYLQLAQQKVAAGEQVLIMVPEISLTPQMVERVKQRFGDRVAIYHSALNDQQKYEQFMRVYDQEVAVVVGTRSAAFMPFKKLGLIVLDEEHDHSYKQESTPCYHCRDIVLRRGAYHHCKVILGSATPALESYARAQKKVYHLISLPQRINDQPLPVCRVVDVRSMLRKGLSGIITLPLEEAIKARLLKKEQIIILLNRRGYTPLQQCVECSSVIMCPDCDIAMNYHKDKNLLVCHTCGRMMALPKTCPVCHGQHWTHSGFGTQKLEEEMVRLFPQAKILRMDADTVRRKNGHQRILERFGSHEADILVGTQMIAKGLDYPSVTLVGVINADAALAHSDFRSVETTFDLIVQASGRSGRGLAAGEVIIQAYDVQHYVIQTASRHDYQKFYAYEMQYRHAGNYPPYTYLISIVFTHTRLETMQSSVQQLAEDLRLQPEYKVLGPSELYRTFNKCRLRIILKGKNLEAMIAAVTNQLHDFQKANGAVSILVDVNPLRVE</sequence>
<dbReference type="GO" id="GO:0046872">
    <property type="term" value="F:metal ion binding"/>
    <property type="evidence" value="ECO:0007669"/>
    <property type="project" value="UniProtKB-KW"/>
</dbReference>
<dbReference type="GO" id="GO:0016887">
    <property type="term" value="F:ATP hydrolysis activity"/>
    <property type="evidence" value="ECO:0007669"/>
    <property type="project" value="RHEA"/>
</dbReference>
<dbReference type="AlphaFoldDB" id="A0A645ASR0"/>
<dbReference type="GO" id="GO:0043138">
    <property type="term" value="F:3'-5' DNA helicase activity"/>
    <property type="evidence" value="ECO:0007669"/>
    <property type="project" value="UniProtKB-EC"/>
</dbReference>
<evidence type="ECO:0000259" key="13">
    <source>
        <dbReference type="PROSITE" id="PS51192"/>
    </source>
</evidence>
<dbReference type="NCBIfam" id="TIGR00595">
    <property type="entry name" value="priA"/>
    <property type="match status" value="1"/>
</dbReference>
<evidence type="ECO:0000259" key="14">
    <source>
        <dbReference type="PROSITE" id="PS51194"/>
    </source>
</evidence>
<dbReference type="PANTHER" id="PTHR30580:SF0">
    <property type="entry name" value="PRIMOSOMAL PROTEIN N"/>
    <property type="match status" value="1"/>
</dbReference>
<keyword evidence="1" id="KW-0639">Primosome</keyword>
<reference evidence="15" key="1">
    <citation type="submission" date="2019-08" db="EMBL/GenBank/DDBJ databases">
        <authorList>
            <person name="Kucharzyk K."/>
            <person name="Murdoch R.W."/>
            <person name="Higgins S."/>
            <person name="Loffler F."/>
        </authorList>
    </citation>
    <scope>NUCLEOTIDE SEQUENCE</scope>
</reference>
<dbReference type="PROSITE" id="PS51194">
    <property type="entry name" value="HELICASE_CTER"/>
    <property type="match status" value="1"/>
</dbReference>
<dbReference type="Pfam" id="PF18074">
    <property type="entry name" value="PriA_C"/>
    <property type="match status" value="1"/>
</dbReference>